<comment type="caution">
    <text evidence="2">The sequence shown here is derived from an EMBL/GenBank/DDBJ whole genome shotgun (WGS) entry which is preliminary data.</text>
</comment>
<feature type="transmembrane region" description="Helical" evidence="1">
    <location>
        <begin position="516"/>
        <end position="537"/>
    </location>
</feature>
<name>A0ABS3FVB0_9CYAN</name>
<dbReference type="EMBL" id="JAFLQW010000479">
    <property type="protein sequence ID" value="MBO0350983.1"/>
    <property type="molecule type" value="Genomic_DNA"/>
</dbReference>
<gene>
    <name evidence="2" type="ORF">J0895_18300</name>
</gene>
<reference evidence="2 3" key="1">
    <citation type="submission" date="2021-03" db="EMBL/GenBank/DDBJ databases">
        <title>Metabolic Capacity of the Antarctic Cyanobacterium Phormidium pseudopriestleyi that Sustains Oxygenic Photosynthesis in the Presence of Hydrogen Sulfide.</title>
        <authorList>
            <person name="Lumian J.E."/>
            <person name="Jungblut A.D."/>
            <person name="Dillon M.L."/>
            <person name="Hawes I."/>
            <person name="Doran P.T."/>
            <person name="Mackey T.J."/>
            <person name="Dick G.J."/>
            <person name="Grettenberger C.L."/>
            <person name="Sumner D.Y."/>
        </authorList>
    </citation>
    <scope>NUCLEOTIDE SEQUENCE [LARGE SCALE GENOMIC DNA]</scope>
    <source>
        <strain evidence="2 3">FRX01</strain>
    </source>
</reference>
<keyword evidence="3" id="KW-1185">Reference proteome</keyword>
<dbReference type="Pfam" id="PF13576">
    <property type="entry name" value="Pentapeptide_3"/>
    <property type="match status" value="1"/>
</dbReference>
<evidence type="ECO:0000256" key="1">
    <source>
        <dbReference type="SAM" id="Phobius"/>
    </source>
</evidence>
<keyword evidence="1" id="KW-0812">Transmembrane</keyword>
<evidence type="ECO:0000313" key="2">
    <source>
        <dbReference type="EMBL" id="MBO0350983.1"/>
    </source>
</evidence>
<dbReference type="SUPFAM" id="SSF47781">
    <property type="entry name" value="RuvA domain 2-like"/>
    <property type="match status" value="1"/>
</dbReference>
<evidence type="ECO:0000313" key="3">
    <source>
        <dbReference type="Proteomes" id="UP000664844"/>
    </source>
</evidence>
<sequence>MKNLIILWFIIFVILISNSLICLPVNAVNSSLNPQTETLEILTLDQLQQRINSPIISEGVRTIDLREFLIDLTPSNAEFRDRFYPLLQNQLNRSGTPIALDLSYSIIQGDFDGNELGLRAPLYGDAFLPLFSEQERSQLQRDRTRLARLSQLSRSLLGVPPEQVEITLFQEPIKLVHTHFRGEVHFNHSFFLNRVEAMGAIFDKLADWSETRFSKLSSFAGANFVAEVRFQGSIFFQDTEFNQSLFQGIASFKATRFEGSGDFNQVQFKQLANFTRSQWNRNADFSGCQWDNPALFDRAKFAESLFLTETTFRNLASFRETAFNQSINLREASLRDRVAFSDTTFANSASINVAGLRFDSESARITGDPGQIGKKLSLPSLPGNETLLRQLVRNFRQQEQIADANQMEYLTEHLRQENLFRQLIGININSASQQQLIKLGLSKNQADAIVRSQDERIFGSLSEVLNLPEIDLASYIKLRDRAVAGQPLSLPGWLRTACHWLGLSALLLLTRYGTSFWLIFGVGLVAIAYFSLLFWFIDRYRRILPQPIIPTAFETPWMLSTCLGLATTGVFAIIRTSSEPLLTLTCLGILIIPIPTLLIIILYKKGRYHNLIDSSYFVEDTGMRQLRLAIGRLPIIPRFPAMRERYLPLLWNRRWNWLNYYDFSLNNLLKFGFNDIRLRDEHLPSIISSLVWYQWTLGLLYLSLLLWTLSRTIPGLNLLIYLK</sequence>
<protein>
    <submittedName>
        <fullName evidence="2">Pentapeptide repeat-containing protein</fullName>
    </submittedName>
</protein>
<accession>A0ABS3FVB0</accession>
<dbReference type="InterPro" id="IPR010994">
    <property type="entry name" value="RuvA_2-like"/>
</dbReference>
<feature type="transmembrane region" description="Helical" evidence="1">
    <location>
        <begin position="581"/>
        <end position="603"/>
    </location>
</feature>
<dbReference type="InterPro" id="IPR001646">
    <property type="entry name" value="5peptide_repeat"/>
</dbReference>
<keyword evidence="1" id="KW-1133">Transmembrane helix</keyword>
<keyword evidence="1" id="KW-0472">Membrane</keyword>
<organism evidence="2 3">
    <name type="scientific">Phormidium pseudopriestleyi FRX01</name>
    <dbReference type="NCBI Taxonomy" id="1759528"/>
    <lineage>
        <taxon>Bacteria</taxon>
        <taxon>Bacillati</taxon>
        <taxon>Cyanobacteriota</taxon>
        <taxon>Cyanophyceae</taxon>
        <taxon>Oscillatoriophycideae</taxon>
        <taxon>Oscillatoriales</taxon>
        <taxon>Oscillatoriaceae</taxon>
        <taxon>Phormidium</taxon>
    </lineage>
</organism>
<dbReference type="Proteomes" id="UP000664844">
    <property type="component" value="Unassembled WGS sequence"/>
</dbReference>
<feature type="transmembrane region" description="Helical" evidence="1">
    <location>
        <begin position="557"/>
        <end position="574"/>
    </location>
</feature>
<proteinExistence type="predicted"/>